<dbReference type="PANTHER" id="PTHR10039:SF5">
    <property type="entry name" value="NACHT DOMAIN-CONTAINING PROTEIN"/>
    <property type="match status" value="1"/>
</dbReference>
<dbReference type="OrthoDB" id="443402at2759"/>
<evidence type="ECO:0000313" key="4">
    <source>
        <dbReference type="Proteomes" id="UP000235786"/>
    </source>
</evidence>
<evidence type="ECO:0000313" key="3">
    <source>
        <dbReference type="EMBL" id="PMD33027.1"/>
    </source>
</evidence>
<evidence type="ECO:0000259" key="2">
    <source>
        <dbReference type="Pfam" id="PF24883"/>
    </source>
</evidence>
<sequence>MLDPLTALSVVGNVLQFIDFAGKVITASSELHGSRCGTLGINEILENAALTMIKFSKKLQSLDQTTRRLSKDDRALAELCGGEAQTLEELVHCNKKCLGWRQSLRIGPSACTTEGTIRIAYTGWHKRQNQPSIYSNVESFPIPRLTDSENCQSLARKSRNTPSAIRQSDSGDYRASQPLCLFIDGLDEYDGDHEEIASLFRIIISSGSSNVKVCVSSRPLLVFYDAFGADAGLRLQDLTYEDITQYVDYNLGNNPRFK</sequence>
<evidence type="ECO:0000256" key="1">
    <source>
        <dbReference type="ARBA" id="ARBA00022737"/>
    </source>
</evidence>
<dbReference type="PANTHER" id="PTHR10039">
    <property type="entry name" value="AMELOGENIN"/>
    <property type="match status" value="1"/>
</dbReference>
<dbReference type="InterPro" id="IPR056884">
    <property type="entry name" value="NPHP3-like_N"/>
</dbReference>
<keyword evidence="4" id="KW-1185">Reference proteome</keyword>
<name>A0A2J6R3D2_HYAVF</name>
<feature type="domain" description="Nephrocystin 3-like N-terminal" evidence="2">
    <location>
        <begin position="173"/>
        <end position="218"/>
    </location>
</feature>
<organism evidence="3 4">
    <name type="scientific">Hyaloscypha variabilis (strain UAMH 11265 / GT02V1 / F)</name>
    <name type="common">Meliniomyces variabilis</name>
    <dbReference type="NCBI Taxonomy" id="1149755"/>
    <lineage>
        <taxon>Eukaryota</taxon>
        <taxon>Fungi</taxon>
        <taxon>Dikarya</taxon>
        <taxon>Ascomycota</taxon>
        <taxon>Pezizomycotina</taxon>
        <taxon>Leotiomycetes</taxon>
        <taxon>Helotiales</taxon>
        <taxon>Hyaloscyphaceae</taxon>
        <taxon>Hyaloscypha</taxon>
        <taxon>Hyaloscypha variabilis</taxon>
    </lineage>
</organism>
<dbReference type="AlphaFoldDB" id="A0A2J6R3D2"/>
<accession>A0A2J6R3D2</accession>
<keyword evidence="1" id="KW-0677">Repeat</keyword>
<dbReference type="Proteomes" id="UP000235786">
    <property type="component" value="Unassembled WGS sequence"/>
</dbReference>
<protein>
    <recommendedName>
        <fullName evidence="2">Nephrocystin 3-like N-terminal domain-containing protein</fullName>
    </recommendedName>
</protein>
<proteinExistence type="predicted"/>
<dbReference type="STRING" id="1149755.A0A2J6R3D2"/>
<gene>
    <name evidence="3" type="ORF">L207DRAFT_590099</name>
</gene>
<dbReference type="Pfam" id="PF24883">
    <property type="entry name" value="NPHP3_N"/>
    <property type="match status" value="1"/>
</dbReference>
<dbReference type="EMBL" id="KZ613957">
    <property type="protein sequence ID" value="PMD33027.1"/>
    <property type="molecule type" value="Genomic_DNA"/>
</dbReference>
<reference evidence="3 4" key="1">
    <citation type="submission" date="2016-04" db="EMBL/GenBank/DDBJ databases">
        <title>A degradative enzymes factory behind the ericoid mycorrhizal symbiosis.</title>
        <authorList>
            <consortium name="DOE Joint Genome Institute"/>
            <person name="Martino E."/>
            <person name="Morin E."/>
            <person name="Grelet G."/>
            <person name="Kuo A."/>
            <person name="Kohler A."/>
            <person name="Daghino S."/>
            <person name="Barry K."/>
            <person name="Choi C."/>
            <person name="Cichocki N."/>
            <person name="Clum A."/>
            <person name="Copeland A."/>
            <person name="Hainaut M."/>
            <person name="Haridas S."/>
            <person name="Labutti K."/>
            <person name="Lindquist E."/>
            <person name="Lipzen A."/>
            <person name="Khouja H.-R."/>
            <person name="Murat C."/>
            <person name="Ohm R."/>
            <person name="Olson A."/>
            <person name="Spatafora J."/>
            <person name="Veneault-Fourrey C."/>
            <person name="Henrissat B."/>
            <person name="Grigoriev I."/>
            <person name="Martin F."/>
            <person name="Perotto S."/>
        </authorList>
    </citation>
    <scope>NUCLEOTIDE SEQUENCE [LARGE SCALE GENOMIC DNA]</scope>
    <source>
        <strain evidence="3 4">F</strain>
    </source>
</reference>